<gene>
    <name evidence="4" type="ORF">Z519_08950</name>
</gene>
<dbReference type="SMART" id="SM00248">
    <property type="entry name" value="ANK"/>
    <property type="match status" value="3"/>
</dbReference>
<evidence type="ECO:0000256" key="2">
    <source>
        <dbReference type="ARBA" id="ARBA00023043"/>
    </source>
</evidence>
<organism evidence="4 5">
    <name type="scientific">Cladophialophora bantiana (strain ATCC 10958 / CBS 173.52 / CDC B-1940 / NIH 8579)</name>
    <name type="common">Xylohypha bantiana</name>
    <dbReference type="NCBI Taxonomy" id="1442370"/>
    <lineage>
        <taxon>Eukaryota</taxon>
        <taxon>Fungi</taxon>
        <taxon>Dikarya</taxon>
        <taxon>Ascomycota</taxon>
        <taxon>Pezizomycotina</taxon>
        <taxon>Eurotiomycetes</taxon>
        <taxon>Chaetothyriomycetidae</taxon>
        <taxon>Chaetothyriales</taxon>
        <taxon>Herpotrichiellaceae</taxon>
        <taxon>Cladophialophora</taxon>
    </lineage>
</organism>
<dbReference type="OrthoDB" id="366390at2759"/>
<dbReference type="AlphaFoldDB" id="A0A0D2EJW4"/>
<dbReference type="PROSITE" id="PS50088">
    <property type="entry name" value="ANK_REPEAT"/>
    <property type="match status" value="1"/>
</dbReference>
<dbReference type="Gene3D" id="1.25.40.20">
    <property type="entry name" value="Ankyrin repeat-containing domain"/>
    <property type="match status" value="1"/>
</dbReference>
<name>A0A0D2EJW4_CLAB1</name>
<feature type="repeat" description="ANK" evidence="3">
    <location>
        <begin position="76"/>
        <end position="108"/>
    </location>
</feature>
<sequence>MAKDHELATPMIAAVMGGHHNIVEILLPRLSYDDLHAEFIIASKKRLERVLGLILKATTDENQKALEEFVNAKGEDSNTPLHYAAESGHARVVQFLLLRRANLEAVNSSTMIPLAKAALSSSLDSIKLLLDAGASLETPIG</sequence>
<dbReference type="PANTHER" id="PTHR24171">
    <property type="entry name" value="ANKYRIN REPEAT DOMAIN-CONTAINING PROTEIN 39-RELATED"/>
    <property type="match status" value="1"/>
</dbReference>
<accession>A0A0D2EJW4</accession>
<dbReference type="HOGENOM" id="CLU_1825078_0_0_1"/>
<dbReference type="Pfam" id="PF12796">
    <property type="entry name" value="Ank_2"/>
    <property type="match status" value="1"/>
</dbReference>
<evidence type="ECO:0000313" key="4">
    <source>
        <dbReference type="EMBL" id="KIW90306.1"/>
    </source>
</evidence>
<proteinExistence type="predicted"/>
<evidence type="ECO:0000256" key="1">
    <source>
        <dbReference type="ARBA" id="ARBA00022737"/>
    </source>
</evidence>
<dbReference type="GeneID" id="27701878"/>
<evidence type="ECO:0000256" key="3">
    <source>
        <dbReference type="PROSITE-ProRule" id="PRU00023"/>
    </source>
</evidence>
<dbReference type="Proteomes" id="UP000053789">
    <property type="component" value="Unassembled WGS sequence"/>
</dbReference>
<keyword evidence="5" id="KW-1185">Reference proteome</keyword>
<dbReference type="InterPro" id="IPR036770">
    <property type="entry name" value="Ankyrin_rpt-contain_sf"/>
</dbReference>
<reference evidence="4" key="1">
    <citation type="submission" date="2015-01" db="EMBL/GenBank/DDBJ databases">
        <title>The Genome Sequence of Cladophialophora bantiana CBS 173.52.</title>
        <authorList>
            <consortium name="The Broad Institute Genomics Platform"/>
            <person name="Cuomo C."/>
            <person name="de Hoog S."/>
            <person name="Gorbushina A."/>
            <person name="Stielow B."/>
            <person name="Teixiera M."/>
            <person name="Abouelleil A."/>
            <person name="Chapman S.B."/>
            <person name="Priest M."/>
            <person name="Young S.K."/>
            <person name="Wortman J."/>
            <person name="Nusbaum C."/>
            <person name="Birren B."/>
        </authorList>
    </citation>
    <scope>NUCLEOTIDE SEQUENCE [LARGE SCALE GENOMIC DNA]</scope>
    <source>
        <strain evidence="4">CBS 173.52</strain>
    </source>
</reference>
<dbReference type="RefSeq" id="XP_016616975.1">
    <property type="nucleotide sequence ID" value="XM_016766677.1"/>
</dbReference>
<keyword evidence="2 3" id="KW-0040">ANK repeat</keyword>
<dbReference type="SUPFAM" id="SSF48403">
    <property type="entry name" value="Ankyrin repeat"/>
    <property type="match status" value="1"/>
</dbReference>
<protein>
    <recommendedName>
        <fullName evidence="6">Ankyrin repeat protein</fullName>
    </recommendedName>
</protein>
<evidence type="ECO:0008006" key="6">
    <source>
        <dbReference type="Google" id="ProtNLM"/>
    </source>
</evidence>
<keyword evidence="1" id="KW-0677">Repeat</keyword>
<dbReference type="PRINTS" id="PR01415">
    <property type="entry name" value="ANKYRIN"/>
</dbReference>
<dbReference type="EMBL" id="KN846993">
    <property type="protein sequence ID" value="KIW90306.1"/>
    <property type="molecule type" value="Genomic_DNA"/>
</dbReference>
<evidence type="ECO:0000313" key="5">
    <source>
        <dbReference type="Proteomes" id="UP000053789"/>
    </source>
</evidence>
<dbReference type="VEuPathDB" id="FungiDB:Z519_08950"/>
<dbReference type="PROSITE" id="PS50297">
    <property type="entry name" value="ANK_REP_REGION"/>
    <property type="match status" value="1"/>
</dbReference>
<dbReference type="InterPro" id="IPR002110">
    <property type="entry name" value="Ankyrin_rpt"/>
</dbReference>